<dbReference type="Pfam" id="PF00092">
    <property type="entry name" value="VWA"/>
    <property type="match status" value="1"/>
</dbReference>
<dbReference type="STRING" id="6526.A0A2C9M569"/>
<reference evidence="4" key="1">
    <citation type="submission" date="2020-05" db="UniProtKB">
        <authorList>
            <consortium name="EnsemblMetazoa"/>
        </authorList>
    </citation>
    <scope>IDENTIFICATION</scope>
    <source>
        <strain evidence="4">BB02</strain>
    </source>
</reference>
<dbReference type="CDD" id="cd01450">
    <property type="entry name" value="vWFA_subfamily_ECM"/>
    <property type="match status" value="1"/>
</dbReference>
<dbReference type="PRINTS" id="PR00453">
    <property type="entry name" value="VWFADOMAIN"/>
</dbReference>
<dbReference type="SUPFAM" id="SSF53300">
    <property type="entry name" value="vWA-like"/>
    <property type="match status" value="1"/>
</dbReference>
<gene>
    <name evidence="4" type="primary">106064793</name>
</gene>
<evidence type="ECO:0000259" key="3">
    <source>
        <dbReference type="PROSITE" id="PS50940"/>
    </source>
</evidence>
<feature type="signal peptide" evidence="1">
    <location>
        <begin position="1"/>
        <end position="18"/>
    </location>
</feature>
<dbReference type="GO" id="GO:0008061">
    <property type="term" value="F:chitin binding"/>
    <property type="evidence" value="ECO:0007669"/>
    <property type="project" value="InterPro"/>
</dbReference>
<dbReference type="GO" id="GO:0005576">
    <property type="term" value="C:extracellular region"/>
    <property type="evidence" value="ECO:0007669"/>
    <property type="project" value="InterPro"/>
</dbReference>
<protein>
    <recommendedName>
        <fullName evidence="6">VWFA domain-containing protein</fullName>
    </recommendedName>
</protein>
<feature type="domain" description="VWFA" evidence="2">
    <location>
        <begin position="28"/>
        <end position="201"/>
    </location>
</feature>
<dbReference type="KEGG" id="bgt:106064793"/>
<dbReference type="OrthoDB" id="6162249at2759"/>
<dbReference type="PANTHER" id="PTHR24020">
    <property type="entry name" value="COLLAGEN ALPHA"/>
    <property type="match status" value="1"/>
</dbReference>
<keyword evidence="1" id="KW-0732">Signal</keyword>
<dbReference type="VEuPathDB" id="VectorBase:BGLAX_046986"/>
<dbReference type="PANTHER" id="PTHR24020:SF20">
    <property type="entry name" value="PH DOMAIN-CONTAINING PROTEIN"/>
    <property type="match status" value="1"/>
</dbReference>
<dbReference type="PROSITE" id="PS50234">
    <property type="entry name" value="VWFA"/>
    <property type="match status" value="1"/>
</dbReference>
<dbReference type="AlphaFoldDB" id="A0A2C9M569"/>
<feature type="domain" description="Chitin-binding type-2" evidence="3">
    <location>
        <begin position="299"/>
        <end position="357"/>
    </location>
</feature>
<dbReference type="InterPro" id="IPR002035">
    <property type="entry name" value="VWF_A"/>
</dbReference>
<dbReference type="EnsemblMetazoa" id="BGLB038651-RA">
    <property type="protein sequence ID" value="BGLB038651-PA"/>
    <property type="gene ID" value="BGLB038651"/>
</dbReference>
<evidence type="ECO:0000313" key="4">
    <source>
        <dbReference type="EnsemblMetazoa" id="BGLB038651-PA"/>
    </source>
</evidence>
<sequence>MKLIHLIIFASVFLSGHSQSTSCDGKADILLIVDASGSIGLDDFGKMKQFLANFVVQFSIGKDFIQFSQIVFSSDSNISFGFNKYLTGSSLKNALLNSTYIGGGTETGKALNQARTLGFTSANGARADVPKLALVFTDGQSNDGNLTSIEAHLLKDSGVVVLAIGIGVGINYKELQDMATRASYVFNVSSYQELYSSIDRFSNIICKAQIDASNTNSSLVCLGQTDGVYAASLTECVDGYYYKCVNQTAMQRRCNTSSLYLDDNNQSYTAVMVFDQASQTCQLTSNSCPRGHPTQLTVTDICDECQYNGGFGYDSDPDYCDTFYQCMPDLKPIKKLCPAGTFWDGDRCNFIDAVKCTKAVCTSATQGVTYPSGRCCNKYYECYNSKLYERLCPTDQFYDSVTRRCGPTANKNATCESLGRFECDVNRYLGLPSCNGYAPDPFGNPCKYQFNGYSFQVAAGTVWSQKVCSLVPDYMRACVVMSNERAFEPTNGTCNVNFLASYNSGSKAIFSERAGTNIDIATTQQEVLLTNNALTFTAAMVSPYFYYYFFNNKDMGIDTAFRVRFSLQGGQDGKTYDILSNSYCSLCPDTIKFTVYQSSVNSYVVTATFLTTERATVETSATISNVNPSNLLELTVVYSDTSVYGKLYEVNTANTVVRTVDFGRVGKTGGVHIATNKCGIQLGRGANNHFVGIIDEFAIYEKCLTINQVFRP</sequence>
<evidence type="ECO:0000259" key="2">
    <source>
        <dbReference type="PROSITE" id="PS50234"/>
    </source>
</evidence>
<name>A0A2C9M569_BIOGL</name>
<dbReference type="Gene3D" id="3.40.50.410">
    <property type="entry name" value="von Willebrand factor, type A domain"/>
    <property type="match status" value="1"/>
</dbReference>
<dbReference type="Proteomes" id="UP000076420">
    <property type="component" value="Unassembled WGS sequence"/>
</dbReference>
<evidence type="ECO:0000313" key="5">
    <source>
        <dbReference type="Proteomes" id="UP000076420"/>
    </source>
</evidence>
<dbReference type="InterPro" id="IPR002557">
    <property type="entry name" value="Chitin-bd_dom"/>
</dbReference>
<dbReference type="InterPro" id="IPR036508">
    <property type="entry name" value="Chitin-bd_dom_sf"/>
</dbReference>
<feature type="chain" id="PRO_5012361303" description="VWFA domain-containing protein" evidence="1">
    <location>
        <begin position="19"/>
        <end position="712"/>
    </location>
</feature>
<dbReference type="Gene3D" id="2.170.140.10">
    <property type="entry name" value="Chitin binding domain"/>
    <property type="match status" value="2"/>
</dbReference>
<organism evidence="4 5">
    <name type="scientific">Biomphalaria glabrata</name>
    <name type="common">Bloodfluke planorb</name>
    <name type="synonym">Freshwater snail</name>
    <dbReference type="NCBI Taxonomy" id="6526"/>
    <lineage>
        <taxon>Eukaryota</taxon>
        <taxon>Metazoa</taxon>
        <taxon>Spiralia</taxon>
        <taxon>Lophotrochozoa</taxon>
        <taxon>Mollusca</taxon>
        <taxon>Gastropoda</taxon>
        <taxon>Heterobranchia</taxon>
        <taxon>Euthyneura</taxon>
        <taxon>Panpulmonata</taxon>
        <taxon>Hygrophila</taxon>
        <taxon>Lymnaeoidea</taxon>
        <taxon>Planorbidae</taxon>
        <taxon>Biomphalaria</taxon>
    </lineage>
</organism>
<evidence type="ECO:0008006" key="6">
    <source>
        <dbReference type="Google" id="ProtNLM"/>
    </source>
</evidence>
<dbReference type="SMART" id="SM00494">
    <property type="entry name" value="ChtBD2"/>
    <property type="match status" value="2"/>
</dbReference>
<dbReference type="PROSITE" id="PS50940">
    <property type="entry name" value="CHIT_BIND_II"/>
    <property type="match status" value="2"/>
</dbReference>
<dbReference type="InterPro" id="IPR050525">
    <property type="entry name" value="ECM_Assembly_Org"/>
</dbReference>
<dbReference type="InterPro" id="IPR036465">
    <property type="entry name" value="vWFA_dom_sf"/>
</dbReference>
<dbReference type="VEuPathDB" id="VectorBase:BGLB038651"/>
<evidence type="ECO:0000256" key="1">
    <source>
        <dbReference type="SAM" id="SignalP"/>
    </source>
</evidence>
<dbReference type="Pfam" id="PF01607">
    <property type="entry name" value="CBM_14"/>
    <property type="match status" value="1"/>
</dbReference>
<proteinExistence type="predicted"/>
<accession>A0A2C9M569</accession>
<dbReference type="SMART" id="SM00327">
    <property type="entry name" value="VWA"/>
    <property type="match status" value="1"/>
</dbReference>
<feature type="domain" description="Chitin-binding type-2" evidence="3">
    <location>
        <begin position="358"/>
        <end position="417"/>
    </location>
</feature>
<dbReference type="SUPFAM" id="SSF57625">
    <property type="entry name" value="Invertebrate chitin-binding proteins"/>
    <property type="match status" value="2"/>
</dbReference>